<proteinExistence type="predicted"/>
<dbReference type="PATRIC" id="fig|151081.8.peg.1080"/>
<evidence type="ECO:0000313" key="1">
    <source>
        <dbReference type="EMBL" id="KJY99982.1"/>
    </source>
</evidence>
<protein>
    <submittedName>
        <fullName evidence="1">Uncharacterized protein</fullName>
    </submittedName>
</protein>
<comment type="caution">
    <text evidence="1">The sequence shown here is derived from an EMBL/GenBank/DDBJ whole genome shotgun (WGS) entry which is preliminary data.</text>
</comment>
<evidence type="ECO:0000313" key="2">
    <source>
        <dbReference type="Proteomes" id="UP000033664"/>
    </source>
</evidence>
<reference evidence="1 2" key="1">
    <citation type="journal article" date="2015" name="BMC Genomics">
        <title>Genome mining reveals unlocked bioactive potential of marine Gram-negative bacteria.</title>
        <authorList>
            <person name="Machado H."/>
            <person name="Sonnenschein E.C."/>
            <person name="Melchiorsen J."/>
            <person name="Gram L."/>
        </authorList>
    </citation>
    <scope>NUCLEOTIDE SEQUENCE [LARGE SCALE GENOMIC DNA]</scope>
    <source>
        <strain evidence="1 2">S3137</strain>
    </source>
</reference>
<accession>A0A0F4PVW7</accession>
<keyword evidence="2" id="KW-1185">Reference proteome</keyword>
<dbReference type="AlphaFoldDB" id="A0A0F4PVW7"/>
<organism evidence="1 2">
    <name type="scientific">Pseudoalteromonas ruthenica</name>
    <dbReference type="NCBI Taxonomy" id="151081"/>
    <lineage>
        <taxon>Bacteria</taxon>
        <taxon>Pseudomonadati</taxon>
        <taxon>Pseudomonadota</taxon>
        <taxon>Gammaproteobacteria</taxon>
        <taxon>Alteromonadales</taxon>
        <taxon>Pseudoalteromonadaceae</taxon>
        <taxon>Pseudoalteromonas</taxon>
    </lineage>
</organism>
<name>A0A0F4PVW7_9GAMM</name>
<dbReference type="Proteomes" id="UP000033664">
    <property type="component" value="Unassembled WGS sequence"/>
</dbReference>
<sequence length="120" mass="13607">MTSFSSEESETKSTYVKISRAADYYSVEGVIWGPNFHICRIGSPIEGTDGPLQMDYVDNKLVYRHSEPEYDINCELDVSFKDNTLTITDSNHHCSRYVFYCGAHIGLDKVELPKVEQGCL</sequence>
<gene>
    <name evidence="1" type="ORF">TW72_09570</name>
</gene>
<dbReference type="EMBL" id="JXXZ01000007">
    <property type="protein sequence ID" value="KJY99982.1"/>
    <property type="molecule type" value="Genomic_DNA"/>
</dbReference>